<feature type="domain" description="Peptidase M20 dimerisation" evidence="10">
    <location>
        <begin position="157"/>
        <end position="249"/>
    </location>
</feature>
<comment type="cofactor">
    <cofactor evidence="9">
        <name>Zn(2+)</name>
        <dbReference type="ChEBI" id="CHEBI:29105"/>
    </cofactor>
    <cofactor evidence="9">
        <name>Co(2+)</name>
        <dbReference type="ChEBI" id="CHEBI:48828"/>
    </cofactor>
    <text evidence="9">Binds 2 Zn(2+) or Co(2+) ions per subunit.</text>
</comment>
<feature type="active site" evidence="9">
    <location>
        <position position="72"/>
    </location>
</feature>
<dbReference type="AlphaFoldDB" id="G0ECM2"/>
<reference evidence="11 12" key="1">
    <citation type="journal article" date="2011" name="Stand. Genomic Sci.">
        <title>Complete genome sequence of the hyperthermophilic chemolithoautotroph Pyrolobus fumarii type strain (1A).</title>
        <authorList>
            <person name="Anderson I."/>
            <person name="Goker M."/>
            <person name="Nolan M."/>
            <person name="Lucas S."/>
            <person name="Hammon N."/>
            <person name="Deshpande S."/>
            <person name="Cheng J.F."/>
            <person name="Tapia R."/>
            <person name="Han C."/>
            <person name="Goodwin L."/>
            <person name="Pitluck S."/>
            <person name="Huntemann M."/>
            <person name="Liolios K."/>
            <person name="Ivanova N."/>
            <person name="Pagani I."/>
            <person name="Mavromatis K."/>
            <person name="Ovchinikova G."/>
            <person name="Pati A."/>
            <person name="Chen A."/>
            <person name="Palaniappan K."/>
            <person name="Land M."/>
            <person name="Hauser L."/>
            <person name="Brambilla E.M."/>
            <person name="Huber H."/>
            <person name="Yasawong M."/>
            <person name="Rohde M."/>
            <person name="Spring S."/>
            <person name="Abt B."/>
            <person name="Sikorski J."/>
            <person name="Wirth R."/>
            <person name="Detter J.C."/>
            <person name="Woyke T."/>
            <person name="Bristow J."/>
            <person name="Eisen J.A."/>
            <person name="Markowitz V."/>
            <person name="Hugenholtz P."/>
            <person name="Kyrpides N.C."/>
            <person name="Klenk H.P."/>
            <person name="Lapidus A."/>
        </authorList>
    </citation>
    <scope>NUCLEOTIDE SEQUENCE [LARGE SCALE GENOMIC DNA]</scope>
    <source>
        <strain evidence="12">DSM 11204 / 1A</strain>
    </source>
</reference>
<keyword evidence="5 9" id="KW-0378">Hydrolase</keyword>
<dbReference type="GeneID" id="11138926"/>
<dbReference type="InterPro" id="IPR011650">
    <property type="entry name" value="Peptidase_M20_dimer"/>
</dbReference>
<feature type="binding site" evidence="9">
    <location>
        <position position="147"/>
    </location>
    <ligand>
        <name>Zn(2+)</name>
        <dbReference type="ChEBI" id="CHEBI:29105"/>
        <label>1</label>
    </ligand>
</feature>
<dbReference type="InterPro" id="IPR050072">
    <property type="entry name" value="Peptidase_M20A"/>
</dbReference>
<keyword evidence="8 9" id="KW-0170">Cobalt</keyword>
<keyword evidence="1 9" id="KW-0963">Cytoplasm</keyword>
<dbReference type="PANTHER" id="PTHR43808">
    <property type="entry name" value="ACETYLORNITHINE DEACETYLASE"/>
    <property type="match status" value="1"/>
</dbReference>
<feature type="binding site" evidence="9">
    <location>
        <position position="94"/>
    </location>
    <ligand>
        <name>Zn(2+)</name>
        <dbReference type="ChEBI" id="CHEBI:29105"/>
        <label>2</label>
    </ligand>
</feature>
<dbReference type="STRING" id="694429.Pyrfu_1737"/>
<dbReference type="RefSeq" id="WP_014027269.1">
    <property type="nucleotide sequence ID" value="NC_015931.1"/>
</dbReference>
<dbReference type="InParanoid" id="G0ECM2"/>
<comment type="pathway">
    <text evidence="9">Amino-acid biosynthesis; L-arginine biosynthesis.</text>
</comment>
<keyword evidence="4 9" id="KW-0479">Metal-binding</keyword>
<evidence type="ECO:0000313" key="12">
    <source>
        <dbReference type="Proteomes" id="UP000001037"/>
    </source>
</evidence>
<organism evidence="11 12">
    <name type="scientific">Pyrolobus fumarii (strain DSM 11204 / 1A)</name>
    <dbReference type="NCBI Taxonomy" id="694429"/>
    <lineage>
        <taxon>Archaea</taxon>
        <taxon>Thermoproteota</taxon>
        <taxon>Thermoprotei</taxon>
        <taxon>Desulfurococcales</taxon>
        <taxon>Pyrodictiaceae</taxon>
        <taxon>Pyrolobus</taxon>
    </lineage>
</organism>
<dbReference type="Pfam" id="PF01546">
    <property type="entry name" value="Peptidase_M20"/>
    <property type="match status" value="1"/>
</dbReference>
<dbReference type="GO" id="GO:0005737">
    <property type="term" value="C:cytoplasm"/>
    <property type="evidence" value="ECO:0007669"/>
    <property type="project" value="UniProtKB-SubCell"/>
</dbReference>
<feature type="active site" description="Proton acceptor" evidence="9">
    <location>
        <position position="123"/>
    </location>
</feature>
<keyword evidence="2 9" id="KW-0055">Arginine biosynthesis</keyword>
<comment type="subcellular location">
    <subcellularLocation>
        <location evidence="9">Cytoplasm</location>
    </subcellularLocation>
</comment>
<dbReference type="InterPro" id="IPR036264">
    <property type="entry name" value="Bact_exopeptidase_dim_dom"/>
</dbReference>
<dbReference type="UniPathway" id="UPA00068"/>
<dbReference type="GO" id="GO:0008270">
    <property type="term" value="F:zinc ion binding"/>
    <property type="evidence" value="ECO:0007669"/>
    <property type="project" value="UniProtKB-UniRule"/>
</dbReference>
<proteinExistence type="inferred from homology"/>
<dbReference type="eggNOG" id="arCOG01107">
    <property type="taxonomic scope" value="Archaea"/>
</dbReference>
<evidence type="ECO:0000256" key="3">
    <source>
        <dbReference type="ARBA" id="ARBA00022605"/>
    </source>
</evidence>
<name>G0ECM2_PYRF1</name>
<feature type="binding site" evidence="9">
    <location>
        <position position="94"/>
    </location>
    <ligand>
        <name>Zn(2+)</name>
        <dbReference type="ChEBI" id="CHEBI:29105"/>
        <label>1</label>
    </ligand>
</feature>
<dbReference type="GO" id="GO:0016811">
    <property type="term" value="F:hydrolase activity, acting on carbon-nitrogen (but not peptide) bonds, in linear amides"/>
    <property type="evidence" value="ECO:0007669"/>
    <property type="project" value="UniProtKB-UniRule"/>
</dbReference>
<sequence>MEARLPSLERIVEHLRRLVEVYAPTGEEERLHPVLREIAEELGADYVIDEVGNFFIVSGDGHPNIVLVSHLDTVPGELPVRVEGTTVWGRGAVDARAPLLAMVYAAALYKGPCTVWGGGVVAEEGDSRGAWHLVRKGVKPDYIIIGEPSGTTGVVIGYRGSAPSRVVCRGRGGHGASPWDADSALEKLIDYYVSLRNRSGRSFNEITAVATIIRAGDYPNKLPEEAVAHLDVRVPPGKSIEDVRAFLEEGLPRDCRVEVLGYTPGIRVRPNDPVPRALIRGLIREGAKPRILLKHGTSDMNILAQVARSIAAYGPGDSRLAHSTEERVDAKEVLLATRVLIHAIRELCETLRRRQTRHS</sequence>
<dbReference type="Pfam" id="PF07687">
    <property type="entry name" value="M20_dimer"/>
    <property type="match status" value="1"/>
</dbReference>
<dbReference type="KEGG" id="pfm:Pyrfu_1737"/>
<comment type="function">
    <text evidence="9">Catalyzes the release of L-lysine from [LysW]-gamma-L-lysine and the release of L-ornithine from [LysW]-L-ornithine.</text>
</comment>
<dbReference type="EC" id="3.5.1.132" evidence="9"/>
<accession>G0ECM2</accession>
<comment type="catalytic activity">
    <reaction evidence="9">
        <text>[amino-group carrier protein]-C-terminal-gamma-(L-ornithyl)-L-glutamate + H2O = [amino-group carrier protein]-C-terminal-L-glutamate + L-ornithine</text>
        <dbReference type="Rhea" id="RHEA:52676"/>
        <dbReference type="Rhea" id="RHEA-COMP:9693"/>
        <dbReference type="Rhea" id="RHEA-COMP:13328"/>
        <dbReference type="ChEBI" id="CHEBI:15377"/>
        <dbReference type="ChEBI" id="CHEBI:46911"/>
        <dbReference type="ChEBI" id="CHEBI:78525"/>
        <dbReference type="ChEBI" id="CHEBI:136763"/>
        <dbReference type="EC" id="3.5.1.132"/>
    </reaction>
</comment>
<keyword evidence="7 9" id="KW-0457">Lysine biosynthesis</keyword>
<keyword evidence="6 9" id="KW-0862">Zinc</keyword>
<dbReference type="InterPro" id="IPR002933">
    <property type="entry name" value="Peptidase_M20"/>
</dbReference>
<dbReference type="GO" id="GO:0050897">
    <property type="term" value="F:cobalt ion binding"/>
    <property type="evidence" value="ECO:0007669"/>
    <property type="project" value="UniProtKB-UniRule"/>
</dbReference>
<dbReference type="HOGENOM" id="CLU_021802_2_0_2"/>
<dbReference type="SUPFAM" id="SSF55031">
    <property type="entry name" value="Bacterial exopeptidase dimerisation domain"/>
    <property type="match status" value="1"/>
</dbReference>
<feature type="binding site" evidence="9">
    <location>
        <position position="322"/>
    </location>
    <ligand>
        <name>Zn(2+)</name>
        <dbReference type="ChEBI" id="CHEBI:29105"/>
        <label>2</label>
    </ligand>
</feature>
<dbReference type="GO" id="GO:0042450">
    <property type="term" value="P:L-arginine biosynthetic process via ornithine"/>
    <property type="evidence" value="ECO:0007669"/>
    <property type="project" value="UniProtKB-UniRule"/>
</dbReference>
<keyword evidence="3 9" id="KW-0028">Amino-acid biosynthesis</keyword>
<dbReference type="Gene3D" id="3.40.630.10">
    <property type="entry name" value="Zn peptidases"/>
    <property type="match status" value="2"/>
</dbReference>
<evidence type="ECO:0000256" key="8">
    <source>
        <dbReference type="ARBA" id="ARBA00023285"/>
    </source>
</evidence>
<evidence type="ECO:0000256" key="1">
    <source>
        <dbReference type="ARBA" id="ARBA00022490"/>
    </source>
</evidence>
<dbReference type="NCBIfam" id="TIGR01902">
    <property type="entry name" value="dapE-lys-deAc"/>
    <property type="match status" value="1"/>
</dbReference>
<evidence type="ECO:0000313" key="11">
    <source>
        <dbReference type="EMBL" id="AEM39592.1"/>
    </source>
</evidence>
<evidence type="ECO:0000256" key="9">
    <source>
        <dbReference type="HAMAP-Rule" id="MF_01120"/>
    </source>
</evidence>
<comment type="catalytic activity">
    <reaction evidence="9">
        <text>[amino-group carrier protein]-C-terminal-gamma-(L-lysyl)-L-glutamate + H2O = [amino-group carrier protein]-C-terminal-L-glutamate + L-lysine</text>
        <dbReference type="Rhea" id="RHEA:48684"/>
        <dbReference type="Rhea" id="RHEA-COMP:9693"/>
        <dbReference type="Rhea" id="RHEA-COMP:9715"/>
        <dbReference type="ChEBI" id="CHEBI:15377"/>
        <dbReference type="ChEBI" id="CHEBI:32551"/>
        <dbReference type="ChEBI" id="CHEBI:78525"/>
        <dbReference type="ChEBI" id="CHEBI:78526"/>
        <dbReference type="EC" id="3.5.1.130"/>
    </reaction>
</comment>
<keyword evidence="12" id="KW-1185">Reference proteome</keyword>
<dbReference type="EMBL" id="CP002838">
    <property type="protein sequence ID" value="AEM39592.1"/>
    <property type="molecule type" value="Genomic_DNA"/>
</dbReference>
<comment type="similarity">
    <text evidence="9">Belongs to the peptidase M20A family. LysK subfamily.</text>
</comment>
<evidence type="ECO:0000256" key="2">
    <source>
        <dbReference type="ARBA" id="ARBA00022571"/>
    </source>
</evidence>
<evidence type="ECO:0000256" key="7">
    <source>
        <dbReference type="ARBA" id="ARBA00023154"/>
    </source>
</evidence>
<dbReference type="Proteomes" id="UP000001037">
    <property type="component" value="Chromosome"/>
</dbReference>
<feature type="binding site" evidence="9">
    <location>
        <position position="124"/>
    </location>
    <ligand>
        <name>Zn(2+)</name>
        <dbReference type="ChEBI" id="CHEBI:29105"/>
        <label>2</label>
    </ligand>
</feature>
<dbReference type="HAMAP" id="MF_01120">
    <property type="entry name" value="LysK"/>
    <property type="match status" value="1"/>
</dbReference>
<evidence type="ECO:0000259" key="10">
    <source>
        <dbReference type="Pfam" id="PF07687"/>
    </source>
</evidence>
<dbReference type="PANTHER" id="PTHR43808:SF28">
    <property type="entry name" value="[LYSW]-LYSINE_[LYSW]-ORNITHINE HYDROLASE"/>
    <property type="match status" value="1"/>
</dbReference>
<evidence type="ECO:0000256" key="4">
    <source>
        <dbReference type="ARBA" id="ARBA00022723"/>
    </source>
</evidence>
<dbReference type="OrthoDB" id="133929at2157"/>
<dbReference type="UniPathway" id="UPA00033">
    <property type="reaction ID" value="UER00039"/>
</dbReference>
<dbReference type="GO" id="GO:0019878">
    <property type="term" value="P:lysine biosynthetic process via aminoadipic acid"/>
    <property type="evidence" value="ECO:0007669"/>
    <property type="project" value="UniProtKB-UniRule"/>
</dbReference>
<dbReference type="InterPro" id="IPR010175">
    <property type="entry name" value="LysK"/>
</dbReference>
<dbReference type="SUPFAM" id="SSF53187">
    <property type="entry name" value="Zn-dependent exopeptidases"/>
    <property type="match status" value="1"/>
</dbReference>
<feature type="binding site" evidence="9">
    <location>
        <position position="70"/>
    </location>
    <ligand>
        <name>Zn(2+)</name>
        <dbReference type="ChEBI" id="CHEBI:29105"/>
        <label>1</label>
    </ligand>
</feature>
<dbReference type="FunCoup" id="G0ECM2">
    <property type="interactions" value="68"/>
</dbReference>
<comment type="pathway">
    <text evidence="9">Amino-acid biosynthesis; L-lysine biosynthesis via AAA pathway; L-lysine from L-alpha-aminoadipate (Thermus route): step 5/5.</text>
</comment>
<dbReference type="EC" id="3.5.1.130" evidence="9"/>
<evidence type="ECO:0000256" key="6">
    <source>
        <dbReference type="ARBA" id="ARBA00022833"/>
    </source>
</evidence>
<protein>
    <recommendedName>
        <fullName evidence="9">Putative [LysW]-lysine/[LysW]-ornithine hydrolase</fullName>
        <ecNumber evidence="9">3.5.1.130</ecNumber>
        <ecNumber evidence="9">3.5.1.132</ecNumber>
    </recommendedName>
</protein>
<evidence type="ECO:0000256" key="5">
    <source>
        <dbReference type="ARBA" id="ARBA00022801"/>
    </source>
</evidence>
<gene>
    <name evidence="9" type="primary">lysK</name>
    <name evidence="11" type="ordered locus">Pyrfu_1737</name>
</gene>
<dbReference type="NCBIfam" id="NF001747">
    <property type="entry name" value="PRK00466.1"/>
    <property type="match status" value="1"/>
</dbReference>